<keyword evidence="2" id="KW-1185">Reference proteome</keyword>
<dbReference type="Proteomes" id="UP000001933">
    <property type="component" value="Chromosome"/>
</dbReference>
<evidence type="ECO:0000313" key="1">
    <source>
        <dbReference type="EMBL" id="ABC76345.1"/>
    </source>
</evidence>
<dbReference type="HOGENOM" id="CLU_1085546_0_0_7"/>
<dbReference type="eggNOG" id="ENOG502ZP46">
    <property type="taxonomic scope" value="Bacteria"/>
</dbReference>
<sequence>MEVTMMAKSRTFRSERQRNVELQEIRIFLSAILLIPCLLCSCGRTVKDLVHNPDFALQNHPKRTLNVMIVTEEEPDTRELTQWLETCGRTIDEQVGITLKPAQFVQVKNLPSVNDISGRLTALHSAGEGRNDWDIMINPAGYGTLDIALGLMNLFLPVPMYQGYIDDTYRKIIVLKSRDCRTFVHEFFHAFILSHNHSNGIMAGMTFQLLPFTPPLNNTLYLNEKDRDEVLKNKWRDFRTKSQLSLETQRDLIRKE</sequence>
<dbReference type="KEGG" id="sat:SYN_00251"/>
<dbReference type="STRING" id="56780.SYN_00251"/>
<name>Q2LPY8_SYNAS</name>
<gene>
    <name evidence="1" type="ORF">SYN_00251</name>
</gene>
<reference evidence="1 2" key="1">
    <citation type="journal article" date="2007" name="Proc. Natl. Acad. Sci. U.S.A.">
        <title>The genome of Syntrophus aciditrophicus: life at the thermodynamic limit of microbial growth.</title>
        <authorList>
            <person name="McInerney M.J."/>
            <person name="Rohlin L."/>
            <person name="Mouttaki H."/>
            <person name="Kim U."/>
            <person name="Krupp R.S."/>
            <person name="Rios-Hernandez L."/>
            <person name="Sieber J."/>
            <person name="Struchtemeyer C.G."/>
            <person name="Bhattacharyya A."/>
            <person name="Campbell J.W."/>
            <person name="Gunsalus R.P."/>
        </authorList>
    </citation>
    <scope>NUCLEOTIDE SEQUENCE [LARGE SCALE GENOMIC DNA]</scope>
    <source>
        <strain evidence="1 2">SB</strain>
    </source>
</reference>
<dbReference type="EMBL" id="CP000252">
    <property type="protein sequence ID" value="ABC76345.1"/>
    <property type="molecule type" value="Genomic_DNA"/>
</dbReference>
<dbReference type="AlphaFoldDB" id="Q2LPY8"/>
<accession>Q2LPY8</accession>
<evidence type="ECO:0000313" key="2">
    <source>
        <dbReference type="Proteomes" id="UP000001933"/>
    </source>
</evidence>
<dbReference type="InParanoid" id="Q2LPY8"/>
<organism evidence="1 2">
    <name type="scientific">Syntrophus aciditrophicus (strain SB)</name>
    <dbReference type="NCBI Taxonomy" id="56780"/>
    <lineage>
        <taxon>Bacteria</taxon>
        <taxon>Pseudomonadati</taxon>
        <taxon>Thermodesulfobacteriota</taxon>
        <taxon>Syntrophia</taxon>
        <taxon>Syntrophales</taxon>
        <taxon>Syntrophaceae</taxon>
        <taxon>Syntrophus</taxon>
    </lineage>
</organism>
<proteinExistence type="predicted"/>
<protein>
    <submittedName>
        <fullName evidence="1">Hypothetical cytosolic protein</fullName>
    </submittedName>
</protein>